<dbReference type="Proteomes" id="UP000192578">
    <property type="component" value="Unassembled WGS sequence"/>
</dbReference>
<dbReference type="AlphaFoldDB" id="A0A9X6NRZ9"/>
<feature type="compositionally biased region" description="Basic and acidic residues" evidence="1">
    <location>
        <begin position="106"/>
        <end position="115"/>
    </location>
</feature>
<evidence type="ECO:0000256" key="1">
    <source>
        <dbReference type="SAM" id="MobiDB-lite"/>
    </source>
</evidence>
<organism evidence="2 3">
    <name type="scientific">Hypsibius exemplaris</name>
    <name type="common">Freshwater tardigrade</name>
    <dbReference type="NCBI Taxonomy" id="2072580"/>
    <lineage>
        <taxon>Eukaryota</taxon>
        <taxon>Metazoa</taxon>
        <taxon>Ecdysozoa</taxon>
        <taxon>Tardigrada</taxon>
        <taxon>Eutardigrada</taxon>
        <taxon>Parachela</taxon>
        <taxon>Hypsibioidea</taxon>
        <taxon>Hypsibiidae</taxon>
        <taxon>Hypsibius</taxon>
    </lineage>
</organism>
<feature type="non-terminal residue" evidence="2">
    <location>
        <position position="1"/>
    </location>
</feature>
<name>A0A9X6NRZ9_HYPEX</name>
<reference evidence="3" key="1">
    <citation type="submission" date="2017-01" db="EMBL/GenBank/DDBJ databases">
        <title>Comparative genomics of anhydrobiosis in the tardigrade Hypsibius dujardini.</title>
        <authorList>
            <person name="Yoshida Y."/>
            <person name="Koutsovoulos G."/>
            <person name="Laetsch D."/>
            <person name="Stevens L."/>
            <person name="Kumar S."/>
            <person name="Horikawa D."/>
            <person name="Ishino K."/>
            <person name="Komine S."/>
            <person name="Tomita M."/>
            <person name="Blaxter M."/>
            <person name="Arakawa K."/>
        </authorList>
    </citation>
    <scope>NUCLEOTIDE SEQUENCE [LARGE SCALE GENOMIC DNA]</scope>
    <source>
        <strain evidence="3">Z151</strain>
    </source>
</reference>
<comment type="caution">
    <text evidence="2">The sequence shown here is derived from an EMBL/GenBank/DDBJ whole genome shotgun (WGS) entry which is preliminary data.</text>
</comment>
<feature type="region of interest" description="Disordered" evidence="1">
    <location>
        <begin position="93"/>
        <end position="115"/>
    </location>
</feature>
<dbReference type="EMBL" id="MTYJ01001083">
    <property type="protein sequence ID" value="OWA55616.1"/>
    <property type="molecule type" value="Genomic_DNA"/>
</dbReference>
<accession>A0A9X6NRZ9</accession>
<feature type="compositionally biased region" description="Polar residues" evidence="1">
    <location>
        <begin position="93"/>
        <end position="105"/>
    </location>
</feature>
<evidence type="ECO:0000313" key="2">
    <source>
        <dbReference type="EMBL" id="OWA55616.1"/>
    </source>
</evidence>
<evidence type="ECO:0000313" key="3">
    <source>
        <dbReference type="Proteomes" id="UP000192578"/>
    </source>
</evidence>
<sequence length="178" mass="19010">DYQPTNVTLTLLGESDLAAGEARHVHLIKFRVTGQARLPVDIPRVKAAVRQTTRDSHLSGTTDADWKVYETTTSDVEDAGGVTVLSSEAEISSNATSLSAGSAHNRTPDPLRPNQDKEKLCISESYFPPCDGDDEGCVQSCNNDKLSGGKCGAFKSARMCYCEGCHQGVTDSDSARAV</sequence>
<proteinExistence type="predicted"/>
<gene>
    <name evidence="2" type="ORF">BV898_20004</name>
</gene>
<protein>
    <submittedName>
        <fullName evidence="2">Uncharacterized protein</fullName>
    </submittedName>
</protein>
<keyword evidence="3" id="KW-1185">Reference proteome</keyword>